<dbReference type="PROSITE" id="PS51733">
    <property type="entry name" value="BPL_LPL_CATALYTIC"/>
    <property type="match status" value="1"/>
</dbReference>
<sequence>MALIEAIDVAIPDQPLMLKWPNDLLLSGKKVSGILLERSGDRVVVGFGVNLATAPSLSDRPSAALPGEIKPEVFAPLLAGSFARLLHLWRTNDGPMLIRAWEQRAHLHGTKLTVHVSKDEIASGRFGGLDAEGALRLLLDDGSTEVIRAADVFLG</sequence>
<name>A0ABP7KWY8_9SPHN</name>
<dbReference type="EMBL" id="BAABBM010000001">
    <property type="protein sequence ID" value="GAA3889023.1"/>
    <property type="molecule type" value="Genomic_DNA"/>
</dbReference>
<feature type="domain" description="BPL/LPL catalytic" evidence="4">
    <location>
        <begin position="1"/>
        <end position="94"/>
    </location>
</feature>
<comment type="catalytic activity">
    <reaction evidence="3">
        <text>biotin + L-lysyl-[protein] + ATP = N(6)-biotinyl-L-lysyl-[protein] + AMP + diphosphate + H(+)</text>
        <dbReference type="Rhea" id="RHEA:11756"/>
        <dbReference type="Rhea" id="RHEA-COMP:9752"/>
        <dbReference type="Rhea" id="RHEA-COMP:10505"/>
        <dbReference type="ChEBI" id="CHEBI:15378"/>
        <dbReference type="ChEBI" id="CHEBI:29969"/>
        <dbReference type="ChEBI" id="CHEBI:30616"/>
        <dbReference type="ChEBI" id="CHEBI:33019"/>
        <dbReference type="ChEBI" id="CHEBI:57586"/>
        <dbReference type="ChEBI" id="CHEBI:83144"/>
        <dbReference type="ChEBI" id="CHEBI:456215"/>
        <dbReference type="EC" id="6.3.4.15"/>
    </reaction>
</comment>
<dbReference type="Proteomes" id="UP001500827">
    <property type="component" value="Unassembled WGS sequence"/>
</dbReference>
<dbReference type="SUPFAM" id="SSF55681">
    <property type="entry name" value="Class II aaRS and biotin synthetases"/>
    <property type="match status" value="1"/>
</dbReference>
<evidence type="ECO:0000256" key="1">
    <source>
        <dbReference type="ARBA" id="ARBA00023267"/>
    </source>
</evidence>
<reference evidence="6" key="1">
    <citation type="journal article" date="2019" name="Int. J. Syst. Evol. Microbiol.">
        <title>The Global Catalogue of Microorganisms (GCM) 10K type strain sequencing project: providing services to taxonomists for standard genome sequencing and annotation.</title>
        <authorList>
            <consortium name="The Broad Institute Genomics Platform"/>
            <consortium name="The Broad Institute Genome Sequencing Center for Infectious Disease"/>
            <person name="Wu L."/>
            <person name="Ma J."/>
        </authorList>
    </citation>
    <scope>NUCLEOTIDE SEQUENCE [LARGE SCALE GENOMIC DNA]</scope>
    <source>
        <strain evidence="6">JCM 17543</strain>
    </source>
</reference>
<comment type="caution">
    <text evidence="5">The sequence shown here is derived from an EMBL/GenBank/DDBJ whole genome shotgun (WGS) entry which is preliminary data.</text>
</comment>
<evidence type="ECO:0000313" key="6">
    <source>
        <dbReference type="Proteomes" id="UP001500827"/>
    </source>
</evidence>
<organism evidence="5 6">
    <name type="scientific">Sphingomonas limnosediminicola</name>
    <dbReference type="NCBI Taxonomy" id="940133"/>
    <lineage>
        <taxon>Bacteria</taxon>
        <taxon>Pseudomonadati</taxon>
        <taxon>Pseudomonadota</taxon>
        <taxon>Alphaproteobacteria</taxon>
        <taxon>Sphingomonadales</taxon>
        <taxon>Sphingomonadaceae</taxon>
        <taxon>Sphingomonas</taxon>
    </lineage>
</organism>
<evidence type="ECO:0000313" key="5">
    <source>
        <dbReference type="EMBL" id="GAA3889023.1"/>
    </source>
</evidence>
<gene>
    <name evidence="5" type="ORF">GCM10022276_05190</name>
</gene>
<dbReference type="PANTHER" id="PTHR12835">
    <property type="entry name" value="BIOTIN PROTEIN LIGASE"/>
    <property type="match status" value="1"/>
</dbReference>
<keyword evidence="6" id="KW-1185">Reference proteome</keyword>
<dbReference type="PANTHER" id="PTHR12835:SF5">
    <property type="entry name" value="BIOTIN--PROTEIN LIGASE"/>
    <property type="match status" value="1"/>
</dbReference>
<protein>
    <recommendedName>
        <fullName evidence="2">biotin--[biotin carboxyl-carrier protein] ligase</fullName>
        <ecNumber evidence="2">6.3.4.15</ecNumber>
    </recommendedName>
</protein>
<dbReference type="Pfam" id="PF03099">
    <property type="entry name" value="BPL_LplA_LipB"/>
    <property type="match status" value="1"/>
</dbReference>
<accession>A0ABP7KWY8</accession>
<evidence type="ECO:0000256" key="3">
    <source>
        <dbReference type="ARBA" id="ARBA00047846"/>
    </source>
</evidence>
<keyword evidence="1" id="KW-0092">Biotin</keyword>
<proteinExistence type="predicted"/>
<dbReference type="InterPro" id="IPR003142">
    <property type="entry name" value="BPL_C"/>
</dbReference>
<dbReference type="EC" id="6.3.4.15" evidence="2"/>
<evidence type="ECO:0000259" key="4">
    <source>
        <dbReference type="PROSITE" id="PS51733"/>
    </source>
</evidence>
<dbReference type="Pfam" id="PF02237">
    <property type="entry name" value="BPL_C"/>
    <property type="match status" value="1"/>
</dbReference>
<dbReference type="Gene3D" id="3.30.930.10">
    <property type="entry name" value="Bira Bifunctional Protein, Domain 2"/>
    <property type="match status" value="1"/>
</dbReference>
<dbReference type="InterPro" id="IPR004143">
    <property type="entry name" value="BPL_LPL_catalytic"/>
</dbReference>
<dbReference type="InterPro" id="IPR045864">
    <property type="entry name" value="aa-tRNA-synth_II/BPL/LPL"/>
</dbReference>
<evidence type="ECO:0000256" key="2">
    <source>
        <dbReference type="ARBA" id="ARBA00024227"/>
    </source>
</evidence>